<keyword evidence="2" id="KW-1185">Reference proteome</keyword>
<evidence type="ECO:0000313" key="1">
    <source>
        <dbReference type="EMBL" id="CAK5086999.1"/>
    </source>
</evidence>
<protein>
    <submittedName>
        <fullName evidence="1">Uncharacterized protein</fullName>
    </submittedName>
</protein>
<comment type="caution">
    <text evidence="1">The sequence shown here is derived from an EMBL/GenBank/DDBJ whole genome shotgun (WGS) entry which is preliminary data.</text>
</comment>
<dbReference type="Proteomes" id="UP001497535">
    <property type="component" value="Unassembled WGS sequence"/>
</dbReference>
<organism evidence="1 2">
    <name type="scientific">Meloidogyne enterolobii</name>
    <name type="common">Root-knot nematode worm</name>
    <name type="synonym">Meloidogyne mayaguensis</name>
    <dbReference type="NCBI Taxonomy" id="390850"/>
    <lineage>
        <taxon>Eukaryota</taxon>
        <taxon>Metazoa</taxon>
        <taxon>Ecdysozoa</taxon>
        <taxon>Nematoda</taxon>
        <taxon>Chromadorea</taxon>
        <taxon>Rhabditida</taxon>
        <taxon>Tylenchina</taxon>
        <taxon>Tylenchomorpha</taxon>
        <taxon>Tylenchoidea</taxon>
        <taxon>Meloidogynidae</taxon>
        <taxon>Meloidogyninae</taxon>
        <taxon>Meloidogyne</taxon>
    </lineage>
</organism>
<name>A0ACB1A895_MELEN</name>
<gene>
    <name evidence="1" type="ORF">MENTE1834_LOCUS34521</name>
</gene>
<accession>A0ACB1A895</accession>
<reference evidence="1" key="1">
    <citation type="submission" date="2023-11" db="EMBL/GenBank/DDBJ databases">
        <authorList>
            <person name="Poullet M."/>
        </authorList>
    </citation>
    <scope>NUCLEOTIDE SEQUENCE</scope>
    <source>
        <strain evidence="1">E1834</strain>
    </source>
</reference>
<proteinExistence type="predicted"/>
<dbReference type="EMBL" id="CAVMJV010000062">
    <property type="protein sequence ID" value="CAK5086999.1"/>
    <property type="molecule type" value="Genomic_DNA"/>
</dbReference>
<sequence>MCSLFPNLAKPGKTLTIWMSGLAADKLLIILSTFSFLAKPPRCITVSVIPSFTPSS</sequence>
<evidence type="ECO:0000313" key="2">
    <source>
        <dbReference type="Proteomes" id="UP001497535"/>
    </source>
</evidence>